<sequence>MPGDVTVALLPPTSELSRDSDLWFPDGNIVVIAEGACFRVHQGVLARHSVVFKDMFGVPQPAAHPTNLIDDCPVVHISERAEDFKHLLYMLYDGFR</sequence>
<organism evidence="2 3">
    <name type="scientific">Lentinus tigrinus ALCF2SS1-6</name>
    <dbReference type="NCBI Taxonomy" id="1328759"/>
    <lineage>
        <taxon>Eukaryota</taxon>
        <taxon>Fungi</taxon>
        <taxon>Dikarya</taxon>
        <taxon>Basidiomycota</taxon>
        <taxon>Agaricomycotina</taxon>
        <taxon>Agaricomycetes</taxon>
        <taxon>Polyporales</taxon>
        <taxon>Polyporaceae</taxon>
        <taxon>Lentinus</taxon>
    </lineage>
</organism>
<dbReference type="CDD" id="cd18186">
    <property type="entry name" value="BTB_POZ_ZBTB_KLHL-like"/>
    <property type="match status" value="1"/>
</dbReference>
<accession>A0A5C2RVK4</accession>
<dbReference type="InterPro" id="IPR000210">
    <property type="entry name" value="BTB/POZ_dom"/>
</dbReference>
<gene>
    <name evidence="2" type="ORF">L227DRAFT_555467</name>
</gene>
<dbReference type="Gene3D" id="3.30.710.10">
    <property type="entry name" value="Potassium Channel Kv1.1, Chain A"/>
    <property type="match status" value="1"/>
</dbReference>
<name>A0A5C2RVK4_9APHY</name>
<protein>
    <recommendedName>
        <fullName evidence="1">BTB domain-containing protein</fullName>
    </recommendedName>
</protein>
<evidence type="ECO:0000259" key="1">
    <source>
        <dbReference type="PROSITE" id="PS50097"/>
    </source>
</evidence>
<dbReference type="OrthoDB" id="3027208at2759"/>
<dbReference type="Proteomes" id="UP000313359">
    <property type="component" value="Unassembled WGS sequence"/>
</dbReference>
<dbReference type="InterPro" id="IPR011333">
    <property type="entry name" value="SKP1/BTB/POZ_sf"/>
</dbReference>
<dbReference type="Pfam" id="PF00651">
    <property type="entry name" value="BTB"/>
    <property type="match status" value="1"/>
</dbReference>
<keyword evidence="3" id="KW-1185">Reference proteome</keyword>
<dbReference type="STRING" id="1328759.A0A5C2RVK4"/>
<feature type="domain" description="BTB" evidence="1">
    <location>
        <begin position="27"/>
        <end position="96"/>
    </location>
</feature>
<proteinExistence type="predicted"/>
<reference evidence="2" key="1">
    <citation type="journal article" date="2018" name="Genome Biol. Evol.">
        <title>Genomics and development of Lentinus tigrinus, a white-rot wood-decaying mushroom with dimorphic fruiting bodies.</title>
        <authorList>
            <person name="Wu B."/>
            <person name="Xu Z."/>
            <person name="Knudson A."/>
            <person name="Carlson A."/>
            <person name="Chen N."/>
            <person name="Kovaka S."/>
            <person name="LaButti K."/>
            <person name="Lipzen A."/>
            <person name="Pennachio C."/>
            <person name="Riley R."/>
            <person name="Schakwitz W."/>
            <person name="Umezawa K."/>
            <person name="Ohm R.A."/>
            <person name="Grigoriev I.V."/>
            <person name="Nagy L.G."/>
            <person name="Gibbons J."/>
            <person name="Hibbett D."/>
        </authorList>
    </citation>
    <scope>NUCLEOTIDE SEQUENCE [LARGE SCALE GENOMIC DNA]</scope>
    <source>
        <strain evidence="2">ALCF2SS1-6</strain>
    </source>
</reference>
<dbReference type="PROSITE" id="PS50097">
    <property type="entry name" value="BTB"/>
    <property type="match status" value="1"/>
</dbReference>
<dbReference type="SUPFAM" id="SSF54695">
    <property type="entry name" value="POZ domain"/>
    <property type="match status" value="1"/>
</dbReference>
<evidence type="ECO:0000313" key="3">
    <source>
        <dbReference type="Proteomes" id="UP000313359"/>
    </source>
</evidence>
<dbReference type="AlphaFoldDB" id="A0A5C2RVK4"/>
<dbReference type="EMBL" id="ML122299">
    <property type="protein sequence ID" value="RPD55039.1"/>
    <property type="molecule type" value="Genomic_DNA"/>
</dbReference>
<evidence type="ECO:0000313" key="2">
    <source>
        <dbReference type="EMBL" id="RPD55039.1"/>
    </source>
</evidence>